<reference evidence="2 3" key="1">
    <citation type="submission" date="2011-02" db="EMBL/GenBank/DDBJ databases">
        <authorList>
            <person name="Muzny D."/>
            <person name="Qin X."/>
            <person name="Deng J."/>
            <person name="Jiang H."/>
            <person name="Liu Y."/>
            <person name="Qu J."/>
            <person name="Song X.-Z."/>
            <person name="Zhang L."/>
            <person name="Thornton R."/>
            <person name="Coyle M."/>
            <person name="Francisco L."/>
            <person name="Jackson L."/>
            <person name="Javaid M."/>
            <person name="Korchina V."/>
            <person name="Kovar C."/>
            <person name="Mata R."/>
            <person name="Mathew T."/>
            <person name="Ngo R."/>
            <person name="Nguyen L."/>
            <person name="Nguyen N."/>
            <person name="Okwuonu G."/>
            <person name="Ongeri F."/>
            <person name="Pham C."/>
            <person name="Simmons D."/>
            <person name="Wilczek-Boney K."/>
            <person name="Hale W."/>
            <person name="Jakkamsetti A."/>
            <person name="Pham P."/>
            <person name="Ruth R."/>
            <person name="San Lucas F."/>
            <person name="Warren J."/>
            <person name="Zhang J."/>
            <person name="Zhao Z."/>
            <person name="Zhou C."/>
            <person name="Zhu D."/>
            <person name="Lee S."/>
            <person name="Bess C."/>
            <person name="Blankenburg K."/>
            <person name="Forbes L."/>
            <person name="Fu Q."/>
            <person name="Gubbala S."/>
            <person name="Hirani K."/>
            <person name="Jayaseelan J.C."/>
            <person name="Lara F."/>
            <person name="Munidasa M."/>
            <person name="Palculict T."/>
            <person name="Patil S."/>
            <person name="Pu L.-L."/>
            <person name="Saada N."/>
            <person name="Tang L."/>
            <person name="Weissenberger G."/>
            <person name="Zhu Y."/>
            <person name="Hemphill L."/>
            <person name="Shang Y."/>
            <person name="Youmans B."/>
            <person name="Ayvaz T."/>
            <person name="Ross M."/>
            <person name="Santibanez J."/>
            <person name="Aqrawi P."/>
            <person name="Gross S."/>
            <person name="Joshi V."/>
            <person name="Fowler G."/>
            <person name="Nazareth L."/>
            <person name="Reid J."/>
            <person name="Worley K."/>
            <person name="Petrosino J."/>
            <person name="Highlander S."/>
            <person name="Gibbs R."/>
        </authorList>
    </citation>
    <scope>NUCLEOTIDE SEQUENCE [LARGE SCALE GENOMIC DNA]</scope>
    <source>
        <strain evidence="2 3">SK72</strain>
    </source>
</reference>
<accession>F0I3U4</accession>
<evidence type="ECO:0000313" key="3">
    <source>
        <dbReference type="Proteomes" id="UP000003332"/>
    </source>
</evidence>
<dbReference type="RefSeq" id="WP_002905325.1">
    <property type="nucleotide sequence ID" value="NZ_GL872376.1"/>
</dbReference>
<sequence length="81" mass="9273">MVKKKSIQDLEKKLQRLEQEKIKVQEQQVQLKKKEKDIEQAITQAKAEYVTALLSQSNTSLDDLKGLLLEESKQTEEGGES</sequence>
<feature type="coiled-coil region" evidence="1">
    <location>
        <begin position="7"/>
        <end position="48"/>
    </location>
</feature>
<proteinExistence type="predicted"/>
<comment type="caution">
    <text evidence="2">The sequence shown here is derived from an EMBL/GenBank/DDBJ whole genome shotgun (WGS) entry which is preliminary data.</text>
</comment>
<dbReference type="Proteomes" id="UP000003332">
    <property type="component" value="Unassembled WGS sequence"/>
</dbReference>
<dbReference type="EMBL" id="AEXV01000011">
    <property type="protein sequence ID" value="EGD28861.1"/>
    <property type="molecule type" value="Genomic_DNA"/>
</dbReference>
<evidence type="ECO:0000256" key="1">
    <source>
        <dbReference type="SAM" id="Coils"/>
    </source>
</evidence>
<dbReference type="AlphaFoldDB" id="F0I3U4"/>
<protein>
    <submittedName>
        <fullName evidence="2">Uncharacterized protein</fullName>
    </submittedName>
</protein>
<dbReference type="HOGENOM" id="CLU_2572496_0_0_9"/>
<evidence type="ECO:0000313" key="2">
    <source>
        <dbReference type="EMBL" id="EGD28861.1"/>
    </source>
</evidence>
<gene>
    <name evidence="2" type="ORF">HMPREF9381_1834</name>
</gene>
<name>F0I3U4_STRSA</name>
<keyword evidence="1" id="KW-0175">Coiled coil</keyword>
<organism evidence="2 3">
    <name type="scientific">Streptococcus sanguinis SK72</name>
    <dbReference type="NCBI Taxonomy" id="888809"/>
    <lineage>
        <taxon>Bacteria</taxon>
        <taxon>Bacillati</taxon>
        <taxon>Bacillota</taxon>
        <taxon>Bacilli</taxon>
        <taxon>Lactobacillales</taxon>
        <taxon>Streptococcaceae</taxon>
        <taxon>Streptococcus</taxon>
    </lineage>
</organism>
<dbReference type="PATRIC" id="fig|888809.3.peg.1791"/>